<dbReference type="Gene3D" id="3.40.50.300">
    <property type="entry name" value="P-loop containing nucleotide triphosphate hydrolases"/>
    <property type="match status" value="1"/>
</dbReference>
<dbReference type="SUPFAM" id="SSF160246">
    <property type="entry name" value="EspE N-terminal domain-like"/>
    <property type="match status" value="1"/>
</dbReference>
<dbReference type="PROSITE" id="PS00662">
    <property type="entry name" value="T2SP_E"/>
    <property type="match status" value="1"/>
</dbReference>
<reference evidence="5" key="1">
    <citation type="journal article" date="2021" name="Microb. Physiol.">
        <title>Proteogenomic Insights into the Physiology of Marine, Sulfate-Reducing, Filamentous Desulfonema limicola and Desulfonema magnum.</title>
        <authorList>
            <person name="Schnaars V."/>
            <person name="Wohlbrand L."/>
            <person name="Scheve S."/>
            <person name="Hinrichs C."/>
            <person name="Reinhardt R."/>
            <person name="Rabus R."/>
        </authorList>
    </citation>
    <scope>NUCLEOTIDE SEQUENCE</scope>
    <source>
        <strain evidence="5">4be13</strain>
    </source>
</reference>
<dbReference type="InterPro" id="IPR007831">
    <property type="entry name" value="T2SS_GspE_N"/>
</dbReference>
<dbReference type="GO" id="GO:0005524">
    <property type="term" value="F:ATP binding"/>
    <property type="evidence" value="ECO:0007669"/>
    <property type="project" value="UniProtKB-KW"/>
</dbReference>
<accession>A0A975BIV0</accession>
<evidence type="ECO:0000313" key="5">
    <source>
        <dbReference type="EMBL" id="QTA86136.1"/>
    </source>
</evidence>
<dbReference type="GO" id="GO:0016887">
    <property type="term" value="F:ATP hydrolysis activity"/>
    <property type="evidence" value="ECO:0007669"/>
    <property type="project" value="TreeGrafter"/>
</dbReference>
<feature type="domain" description="Bacterial type II secretion system protein E" evidence="4">
    <location>
        <begin position="582"/>
        <end position="596"/>
    </location>
</feature>
<keyword evidence="6" id="KW-1185">Reference proteome</keyword>
<keyword evidence="3" id="KW-0067">ATP-binding</keyword>
<organism evidence="5 6">
    <name type="scientific">Desulfonema magnum</name>
    <dbReference type="NCBI Taxonomy" id="45655"/>
    <lineage>
        <taxon>Bacteria</taxon>
        <taxon>Pseudomonadati</taxon>
        <taxon>Thermodesulfobacteriota</taxon>
        <taxon>Desulfobacteria</taxon>
        <taxon>Desulfobacterales</taxon>
        <taxon>Desulfococcaceae</taxon>
        <taxon>Desulfonema</taxon>
    </lineage>
</organism>
<evidence type="ECO:0000259" key="4">
    <source>
        <dbReference type="PROSITE" id="PS00662"/>
    </source>
</evidence>
<gene>
    <name evidence="5" type="ORF">dnm_021550</name>
</gene>
<dbReference type="SUPFAM" id="SSF52540">
    <property type="entry name" value="P-loop containing nucleoside triphosphate hydrolases"/>
    <property type="match status" value="1"/>
</dbReference>
<dbReference type="Pfam" id="PF05157">
    <property type="entry name" value="MshEN"/>
    <property type="match status" value="1"/>
</dbReference>
<dbReference type="SUPFAM" id="SSF55781">
    <property type="entry name" value="GAF domain-like"/>
    <property type="match status" value="1"/>
</dbReference>
<dbReference type="InterPro" id="IPR003018">
    <property type="entry name" value="GAF"/>
</dbReference>
<proteinExistence type="inferred from homology"/>
<comment type="similarity">
    <text evidence="1">Belongs to the GSP E family.</text>
</comment>
<protein>
    <submittedName>
        <fullName evidence="5">Type II secretion system family protein</fullName>
    </submittedName>
</protein>
<dbReference type="InterPro" id="IPR001482">
    <property type="entry name" value="T2SS/T4SS_dom"/>
</dbReference>
<dbReference type="CDD" id="cd01129">
    <property type="entry name" value="PulE-GspE-like"/>
    <property type="match status" value="1"/>
</dbReference>
<dbReference type="InterPro" id="IPR003593">
    <property type="entry name" value="AAA+_ATPase"/>
</dbReference>
<dbReference type="Proteomes" id="UP000663722">
    <property type="component" value="Chromosome"/>
</dbReference>
<dbReference type="Gene3D" id="3.30.300.160">
    <property type="entry name" value="Type II secretion system, protein E, N-terminal domain"/>
    <property type="match status" value="1"/>
</dbReference>
<dbReference type="Pfam" id="PF00437">
    <property type="entry name" value="T2SSE"/>
    <property type="match status" value="1"/>
</dbReference>
<dbReference type="InterPro" id="IPR037257">
    <property type="entry name" value="T2SS_E_N_sf"/>
</dbReference>
<dbReference type="EMBL" id="CP061800">
    <property type="protein sequence ID" value="QTA86136.1"/>
    <property type="molecule type" value="Genomic_DNA"/>
</dbReference>
<evidence type="ECO:0000313" key="6">
    <source>
        <dbReference type="Proteomes" id="UP000663722"/>
    </source>
</evidence>
<sequence>MTDPQRVRKARPDDVALRLKLQKIGNKIYAAKNLNEILISLIDEFIALFKSERITIYVLDGETRELISRIMSGKEIKEIRISVSPRSIAGYAAHKQRIVNVRNVHDRKELAAIDPELRFDDTWDKKTGFVTKQVLAVPIFFQKYLMGAMQVMNRKDGKAYTATDEKIAAELARMIGIGLYNKRRAARQADSKFNYLLQKHLLTPTELKKAIADAGRKQEPVETFLLKTLKIPKKELGKSLAKYYNVPFAEYDENTPIPKNLLKGLKVPFLRKNVWIPLRSEGDKIVVAVDDPQNFQKINGIKTVFPKNPVEFCVALKEDVSEFIDLFTGKKKKQDIIEIDPDKLSDELLKGLDEEDEDAVAEHDSDLVSEDSSAVVKLVNKIIIDAREKNASDIHVEPYPGKQDVRVRIRIDGACQEYNMKIPYSYRAALVSRIKIMCNLDIAERRKPQDGKIQFKRYAPGRDNDIELRVATIPTQGGMEDVVMRLLAAGEPMPIQKMGFSERNLENFLDIITKPYGIIFVCGPTGSGKTTTLHSALKYINKVETKIWTAEDPVEITQAGLRQVQVQPKIGFNFAAAMRAFLRADPDVIMVGEMRDKETTSIGIEASLTGHLVFSTLHTNSAPESVVRLLDMGMDPFNFADAVLGILAQRLVRTLCKDCKERFHPSKDEFDKLIREYGEEMFEKDQLATYSDDFTLFRAKDGGCEKCNGTGYRGRMGIHELMIATDDQKKLIQTQARVKEMQDQAIYDGMRTLKQDGVAKIFKGFTDLEQVKRVCIQ</sequence>
<dbReference type="SMART" id="SM00065">
    <property type="entry name" value="GAF"/>
    <property type="match status" value="1"/>
</dbReference>
<dbReference type="PANTHER" id="PTHR30258">
    <property type="entry name" value="TYPE II SECRETION SYSTEM PROTEIN GSPE-RELATED"/>
    <property type="match status" value="1"/>
</dbReference>
<name>A0A975BIV0_9BACT</name>
<dbReference type="Gene3D" id="3.30.450.40">
    <property type="match status" value="1"/>
</dbReference>
<evidence type="ECO:0000256" key="2">
    <source>
        <dbReference type="ARBA" id="ARBA00022741"/>
    </source>
</evidence>
<dbReference type="SMART" id="SM00382">
    <property type="entry name" value="AAA"/>
    <property type="match status" value="1"/>
</dbReference>
<dbReference type="InterPro" id="IPR029016">
    <property type="entry name" value="GAF-like_dom_sf"/>
</dbReference>
<dbReference type="GO" id="GO:0005886">
    <property type="term" value="C:plasma membrane"/>
    <property type="evidence" value="ECO:0007669"/>
    <property type="project" value="TreeGrafter"/>
</dbReference>
<dbReference type="AlphaFoldDB" id="A0A975BIV0"/>
<dbReference type="Pfam" id="PF01590">
    <property type="entry name" value="GAF"/>
    <property type="match status" value="1"/>
</dbReference>
<dbReference type="KEGG" id="dmm:dnm_021550"/>
<dbReference type="Gene3D" id="3.30.450.90">
    <property type="match status" value="1"/>
</dbReference>
<evidence type="ECO:0000256" key="1">
    <source>
        <dbReference type="ARBA" id="ARBA00006611"/>
    </source>
</evidence>
<dbReference type="PANTHER" id="PTHR30258:SF1">
    <property type="entry name" value="PROTEIN TRANSPORT PROTEIN HOFB HOMOLOG"/>
    <property type="match status" value="1"/>
</dbReference>
<dbReference type="FunFam" id="3.40.50.300:FF:000398">
    <property type="entry name" value="Type IV pilus assembly ATPase PilB"/>
    <property type="match status" value="1"/>
</dbReference>
<dbReference type="InterPro" id="IPR027417">
    <property type="entry name" value="P-loop_NTPase"/>
</dbReference>
<keyword evidence="2" id="KW-0547">Nucleotide-binding</keyword>
<evidence type="ECO:0000256" key="3">
    <source>
        <dbReference type="ARBA" id="ARBA00022840"/>
    </source>
</evidence>